<protein>
    <submittedName>
        <fullName evidence="1">Phage gp6-like head-tail connector protein</fullName>
    </submittedName>
</protein>
<dbReference type="RefSeq" id="WP_069368412.1">
    <property type="nucleotide sequence ID" value="NZ_CAXOKJ010000010.1"/>
</dbReference>
<sequence length="108" mass="12397">MLSLELVKQHCNIDPDFTDDDKLLALYTNSAVKFVENYTRRTLYEKEVSEGYQEDADHLLLTDDVSAAMLLLIGQWYENREGVISGRSFSTQPFAVEALLQPYRIYGV</sequence>
<dbReference type="CDD" id="cd08054">
    <property type="entry name" value="gp6"/>
    <property type="match status" value="1"/>
</dbReference>
<dbReference type="InterPro" id="IPR021146">
    <property type="entry name" value="Phage_gp6-like_head-tail"/>
</dbReference>
<evidence type="ECO:0000313" key="1">
    <source>
        <dbReference type="EMBL" id="CRL62392.1"/>
    </source>
</evidence>
<proteinExistence type="predicted"/>
<organism evidence="1 2">
    <name type="scientific">Proteus penneri</name>
    <dbReference type="NCBI Taxonomy" id="102862"/>
    <lineage>
        <taxon>Bacteria</taxon>
        <taxon>Pseudomonadati</taxon>
        <taxon>Pseudomonadota</taxon>
        <taxon>Gammaproteobacteria</taxon>
        <taxon>Enterobacterales</taxon>
        <taxon>Morganellaceae</taxon>
        <taxon>Proteus</taxon>
    </lineage>
</organism>
<accession>A0A0G4Q8W9</accession>
<dbReference type="Pfam" id="PF05135">
    <property type="entry name" value="Phage_connect_1"/>
    <property type="match status" value="1"/>
</dbReference>
<dbReference type="AlphaFoldDB" id="A0A0G4Q8W9"/>
<dbReference type="EMBL" id="CVRY01000004">
    <property type="protein sequence ID" value="CRL62392.1"/>
    <property type="molecule type" value="Genomic_DNA"/>
</dbReference>
<dbReference type="InterPro" id="IPR006450">
    <property type="entry name" value="Phage_HK97_gp6-like"/>
</dbReference>
<reference evidence="2" key="1">
    <citation type="submission" date="2015-06" db="EMBL/GenBank/DDBJ databases">
        <authorList>
            <person name="Urmite Genomes"/>
        </authorList>
    </citation>
    <scope>NUCLEOTIDE SEQUENCE [LARGE SCALE GENOMIC DNA]</scope>
    <source>
        <strain evidence="2">CSUR P1867</strain>
    </source>
</reference>
<gene>
    <name evidence="1" type="ORF">BN1804_01928</name>
</gene>
<dbReference type="NCBIfam" id="TIGR01560">
    <property type="entry name" value="put_DNA_pack"/>
    <property type="match status" value="1"/>
</dbReference>
<name>A0A0G4Q8W9_9GAMM</name>
<evidence type="ECO:0000313" key="2">
    <source>
        <dbReference type="Proteomes" id="UP000183920"/>
    </source>
</evidence>
<dbReference type="Gene3D" id="1.10.3230.30">
    <property type="entry name" value="Phage gp6-like head-tail connector protein"/>
    <property type="match status" value="1"/>
</dbReference>
<dbReference type="Proteomes" id="UP000183920">
    <property type="component" value="Unassembled WGS sequence"/>
</dbReference>